<feature type="region of interest" description="Disordered" evidence="1">
    <location>
        <begin position="1"/>
        <end position="67"/>
    </location>
</feature>
<keyword evidence="3" id="KW-1185">Reference proteome</keyword>
<dbReference type="EMBL" id="ML987194">
    <property type="protein sequence ID" value="KAF2249844.1"/>
    <property type="molecule type" value="Genomic_DNA"/>
</dbReference>
<protein>
    <submittedName>
        <fullName evidence="2">Uncharacterized protein</fullName>
    </submittedName>
</protein>
<organism evidence="2 3">
    <name type="scientific">Trematosphaeria pertusa</name>
    <dbReference type="NCBI Taxonomy" id="390896"/>
    <lineage>
        <taxon>Eukaryota</taxon>
        <taxon>Fungi</taxon>
        <taxon>Dikarya</taxon>
        <taxon>Ascomycota</taxon>
        <taxon>Pezizomycotina</taxon>
        <taxon>Dothideomycetes</taxon>
        <taxon>Pleosporomycetidae</taxon>
        <taxon>Pleosporales</taxon>
        <taxon>Massarineae</taxon>
        <taxon>Trematosphaeriaceae</taxon>
        <taxon>Trematosphaeria</taxon>
    </lineage>
</organism>
<gene>
    <name evidence="2" type="ORF">BU26DRAFT_290860</name>
</gene>
<evidence type="ECO:0000256" key="1">
    <source>
        <dbReference type="SAM" id="MobiDB-lite"/>
    </source>
</evidence>
<name>A0A6A6IGX6_9PLEO</name>
<evidence type="ECO:0000313" key="2">
    <source>
        <dbReference type="EMBL" id="KAF2249844.1"/>
    </source>
</evidence>
<sequence>MRLVAGGAGLRQDGGEGVGVLAAEEPTKRPHAASGLSSLSPESPAIAGHGSGGRGTTAFSLPPRRQSPASLPALARLCAARRSSLPGTISLPRPVSTAAPPPCRRHRVRPPLVAPVAVITSAPRG</sequence>
<dbReference type="GeneID" id="54574967"/>
<dbReference type="AlphaFoldDB" id="A0A6A6IGX6"/>
<evidence type="ECO:0000313" key="3">
    <source>
        <dbReference type="Proteomes" id="UP000800094"/>
    </source>
</evidence>
<feature type="region of interest" description="Disordered" evidence="1">
    <location>
        <begin position="86"/>
        <end position="107"/>
    </location>
</feature>
<dbReference type="Proteomes" id="UP000800094">
    <property type="component" value="Unassembled WGS sequence"/>
</dbReference>
<reference evidence="2" key="1">
    <citation type="journal article" date="2020" name="Stud. Mycol.">
        <title>101 Dothideomycetes genomes: a test case for predicting lifestyles and emergence of pathogens.</title>
        <authorList>
            <person name="Haridas S."/>
            <person name="Albert R."/>
            <person name="Binder M."/>
            <person name="Bloem J."/>
            <person name="Labutti K."/>
            <person name="Salamov A."/>
            <person name="Andreopoulos B."/>
            <person name="Baker S."/>
            <person name="Barry K."/>
            <person name="Bills G."/>
            <person name="Bluhm B."/>
            <person name="Cannon C."/>
            <person name="Castanera R."/>
            <person name="Culley D."/>
            <person name="Daum C."/>
            <person name="Ezra D."/>
            <person name="Gonzalez J."/>
            <person name="Henrissat B."/>
            <person name="Kuo A."/>
            <person name="Liang C."/>
            <person name="Lipzen A."/>
            <person name="Lutzoni F."/>
            <person name="Magnuson J."/>
            <person name="Mondo S."/>
            <person name="Nolan M."/>
            <person name="Ohm R."/>
            <person name="Pangilinan J."/>
            <person name="Park H.-J."/>
            <person name="Ramirez L."/>
            <person name="Alfaro M."/>
            <person name="Sun H."/>
            <person name="Tritt A."/>
            <person name="Yoshinaga Y."/>
            <person name="Zwiers L.-H."/>
            <person name="Turgeon B."/>
            <person name="Goodwin S."/>
            <person name="Spatafora J."/>
            <person name="Crous P."/>
            <person name="Grigoriev I."/>
        </authorList>
    </citation>
    <scope>NUCLEOTIDE SEQUENCE</scope>
    <source>
        <strain evidence="2">CBS 122368</strain>
    </source>
</reference>
<dbReference type="RefSeq" id="XP_033684848.1">
    <property type="nucleotide sequence ID" value="XM_033821637.1"/>
</dbReference>
<proteinExistence type="predicted"/>
<accession>A0A6A6IGX6</accession>